<dbReference type="STRING" id="559515.M4BVJ7"/>
<dbReference type="InParanoid" id="M4BVJ7"/>
<evidence type="ECO:0000256" key="1">
    <source>
        <dbReference type="SAM" id="MobiDB-lite"/>
    </source>
</evidence>
<sequence>MDLFLDILATASQDPSNVNKTTYDNKTANQKRPSSSPLQLVRQHQLVEFALGGICNCIPDFPLQQQFIEGDGVEILVPFILEIPLEGDRSTALTPSELNVIVSSLSIAFFLLDSSAFTAITSDQLIAKMRQCQQNSIVQVSNTAAAFLTRYQELLAV</sequence>
<reference evidence="3" key="1">
    <citation type="journal article" date="2010" name="Science">
        <title>Signatures of adaptation to obligate biotrophy in the Hyaloperonospora arabidopsidis genome.</title>
        <authorList>
            <person name="Baxter L."/>
            <person name="Tripathy S."/>
            <person name="Ishaque N."/>
            <person name="Boot N."/>
            <person name="Cabral A."/>
            <person name="Kemen E."/>
            <person name="Thines M."/>
            <person name="Ah-Fong A."/>
            <person name="Anderson R."/>
            <person name="Badejoko W."/>
            <person name="Bittner-Eddy P."/>
            <person name="Boore J.L."/>
            <person name="Chibucos M.C."/>
            <person name="Coates M."/>
            <person name="Dehal P."/>
            <person name="Delehaunty K."/>
            <person name="Dong S."/>
            <person name="Downton P."/>
            <person name="Dumas B."/>
            <person name="Fabro G."/>
            <person name="Fronick C."/>
            <person name="Fuerstenberg S.I."/>
            <person name="Fulton L."/>
            <person name="Gaulin E."/>
            <person name="Govers F."/>
            <person name="Hughes L."/>
            <person name="Humphray S."/>
            <person name="Jiang R.H."/>
            <person name="Judelson H."/>
            <person name="Kamoun S."/>
            <person name="Kyung K."/>
            <person name="Meijer H."/>
            <person name="Minx P."/>
            <person name="Morris P."/>
            <person name="Nelson J."/>
            <person name="Phuntumart V."/>
            <person name="Qutob D."/>
            <person name="Rehmany A."/>
            <person name="Rougon-Cardoso A."/>
            <person name="Ryden P."/>
            <person name="Torto-Alalibo T."/>
            <person name="Studholme D."/>
            <person name="Wang Y."/>
            <person name="Win J."/>
            <person name="Wood J."/>
            <person name="Clifton S.W."/>
            <person name="Rogers J."/>
            <person name="Van den Ackerveken G."/>
            <person name="Jones J.D."/>
            <person name="McDowell J.M."/>
            <person name="Beynon J."/>
            <person name="Tyler B.M."/>
        </authorList>
    </citation>
    <scope>NUCLEOTIDE SEQUENCE [LARGE SCALE GENOMIC DNA]</scope>
    <source>
        <strain evidence="3">Emoy2</strain>
    </source>
</reference>
<reference evidence="2" key="2">
    <citation type="submission" date="2015-06" db="UniProtKB">
        <authorList>
            <consortium name="EnsemblProtists"/>
        </authorList>
    </citation>
    <scope>IDENTIFICATION</scope>
    <source>
        <strain evidence="2">Emoy2</strain>
    </source>
</reference>
<dbReference type="PANTHER" id="PTHR46263">
    <property type="entry name" value="ARMADILLO REPEAT-CONTAINING PROTEIN 7"/>
    <property type="match status" value="1"/>
</dbReference>
<dbReference type="InterPro" id="IPR042462">
    <property type="entry name" value="ARMC7"/>
</dbReference>
<dbReference type="eggNOG" id="KOG4646">
    <property type="taxonomic scope" value="Eukaryota"/>
</dbReference>
<dbReference type="HOGENOM" id="CLU_099221_2_0_1"/>
<dbReference type="AlphaFoldDB" id="M4BVJ7"/>
<accession>M4BVJ7</accession>
<dbReference type="VEuPathDB" id="FungiDB:HpaG810541"/>
<dbReference type="Proteomes" id="UP000011713">
    <property type="component" value="Unassembled WGS sequence"/>
</dbReference>
<organism evidence="2 3">
    <name type="scientific">Hyaloperonospora arabidopsidis (strain Emoy2)</name>
    <name type="common">Downy mildew agent</name>
    <name type="synonym">Peronospora arabidopsidis</name>
    <dbReference type="NCBI Taxonomy" id="559515"/>
    <lineage>
        <taxon>Eukaryota</taxon>
        <taxon>Sar</taxon>
        <taxon>Stramenopiles</taxon>
        <taxon>Oomycota</taxon>
        <taxon>Peronosporomycetes</taxon>
        <taxon>Peronosporales</taxon>
        <taxon>Peronosporaceae</taxon>
        <taxon>Hyaloperonospora</taxon>
    </lineage>
</organism>
<dbReference type="EMBL" id="JH597982">
    <property type="status" value="NOT_ANNOTATED_CDS"/>
    <property type="molecule type" value="Genomic_DNA"/>
</dbReference>
<evidence type="ECO:0000313" key="2">
    <source>
        <dbReference type="EnsemblProtists" id="HpaP810541"/>
    </source>
</evidence>
<protein>
    <submittedName>
        <fullName evidence="2">Uncharacterized protein</fullName>
    </submittedName>
</protein>
<dbReference type="EnsemblProtists" id="HpaT810541">
    <property type="protein sequence ID" value="HpaP810541"/>
    <property type="gene ID" value="HpaG810541"/>
</dbReference>
<name>M4BVJ7_HYAAE</name>
<dbReference type="PANTHER" id="PTHR46263:SF1">
    <property type="entry name" value="ARMADILLO REPEAT-CONTAINING PROTEIN 7"/>
    <property type="match status" value="1"/>
</dbReference>
<proteinExistence type="predicted"/>
<feature type="region of interest" description="Disordered" evidence="1">
    <location>
        <begin position="16"/>
        <end position="36"/>
    </location>
</feature>
<evidence type="ECO:0000313" key="3">
    <source>
        <dbReference type="Proteomes" id="UP000011713"/>
    </source>
</evidence>
<keyword evidence="3" id="KW-1185">Reference proteome</keyword>